<gene>
    <name evidence="1" type="ORF">HYC85_003670</name>
</gene>
<proteinExistence type="predicted"/>
<comment type="caution">
    <text evidence="1">The sequence shown here is derived from an EMBL/GenBank/DDBJ whole genome shotgun (WGS) entry which is preliminary data.</text>
</comment>
<sequence length="290" mass="33609">MFLLEDDLSMVISTEEFKIFHEMDRRLYTILTKDLWRDPLESMRIIALWLWLERSSFKNIISKILSLTQFLINELADEAVTCLNCLNANPFLSFYEAIHIPLTQNLMDNEISLKYFHENRVTAIQGISKVISDVCARALTDLMQQAIERNAAKMLVPSLVQPDFVRLRLGGVEMIKPPGTRAFEVHPDERTMFVTFSKGYPVAEREIREFFTRIYGDCIESLYMQEVQPGEQSLFARIVFYLPCSIELILNGVEKVKFTINGKHVWMRKFVPKRRRSSSPPPLLPPPTTA</sequence>
<evidence type="ECO:0000313" key="2">
    <source>
        <dbReference type="Proteomes" id="UP000593564"/>
    </source>
</evidence>
<dbReference type="EMBL" id="JACBKZ010000002">
    <property type="protein sequence ID" value="KAF5956445.1"/>
    <property type="molecule type" value="Genomic_DNA"/>
</dbReference>
<dbReference type="Proteomes" id="UP000593564">
    <property type="component" value="Unassembled WGS sequence"/>
</dbReference>
<dbReference type="AlphaFoldDB" id="A0A7J7HVC2"/>
<dbReference type="PANTHER" id="PTHR33527:SF14">
    <property type="entry name" value="OS07G0274300 PROTEIN"/>
    <property type="match status" value="1"/>
</dbReference>
<keyword evidence="2" id="KW-1185">Reference proteome</keyword>
<name>A0A7J7HVC2_CAMSI</name>
<evidence type="ECO:0000313" key="1">
    <source>
        <dbReference type="EMBL" id="KAF5956445.1"/>
    </source>
</evidence>
<reference evidence="2" key="1">
    <citation type="journal article" date="2020" name="Nat. Commun.">
        <title>Genome assembly of wild tea tree DASZ reveals pedigree and selection history of tea varieties.</title>
        <authorList>
            <person name="Zhang W."/>
            <person name="Zhang Y."/>
            <person name="Qiu H."/>
            <person name="Guo Y."/>
            <person name="Wan H."/>
            <person name="Zhang X."/>
            <person name="Scossa F."/>
            <person name="Alseekh S."/>
            <person name="Zhang Q."/>
            <person name="Wang P."/>
            <person name="Xu L."/>
            <person name="Schmidt M.H."/>
            <person name="Jia X."/>
            <person name="Li D."/>
            <person name="Zhu A."/>
            <person name="Guo F."/>
            <person name="Chen W."/>
            <person name="Ni D."/>
            <person name="Usadel B."/>
            <person name="Fernie A.R."/>
            <person name="Wen W."/>
        </authorList>
    </citation>
    <scope>NUCLEOTIDE SEQUENCE [LARGE SCALE GENOMIC DNA]</scope>
    <source>
        <strain evidence="2">cv. G240</strain>
    </source>
</reference>
<reference evidence="1 2" key="2">
    <citation type="submission" date="2020-07" db="EMBL/GenBank/DDBJ databases">
        <title>Genome assembly of wild tea tree DASZ reveals pedigree and selection history of tea varieties.</title>
        <authorList>
            <person name="Zhang W."/>
        </authorList>
    </citation>
    <scope>NUCLEOTIDE SEQUENCE [LARGE SCALE GENOMIC DNA]</scope>
    <source>
        <strain evidence="2">cv. G240</strain>
        <tissue evidence="1">Leaf</tissue>
    </source>
</reference>
<organism evidence="1 2">
    <name type="scientific">Camellia sinensis</name>
    <name type="common">Tea plant</name>
    <name type="synonym">Thea sinensis</name>
    <dbReference type="NCBI Taxonomy" id="4442"/>
    <lineage>
        <taxon>Eukaryota</taxon>
        <taxon>Viridiplantae</taxon>
        <taxon>Streptophyta</taxon>
        <taxon>Embryophyta</taxon>
        <taxon>Tracheophyta</taxon>
        <taxon>Spermatophyta</taxon>
        <taxon>Magnoliopsida</taxon>
        <taxon>eudicotyledons</taxon>
        <taxon>Gunneridae</taxon>
        <taxon>Pentapetalae</taxon>
        <taxon>asterids</taxon>
        <taxon>Ericales</taxon>
        <taxon>Theaceae</taxon>
        <taxon>Camellia</taxon>
    </lineage>
</organism>
<protein>
    <submittedName>
        <fullName evidence="1">Uncharacterized protein</fullName>
    </submittedName>
</protein>
<accession>A0A7J7HVC2</accession>
<dbReference type="PANTHER" id="PTHR33527">
    <property type="entry name" value="OS07G0274300 PROTEIN"/>
    <property type="match status" value="1"/>
</dbReference>